<name>A0ACC2RIF7_9FUNG</name>
<gene>
    <name evidence="1" type="ORF">DSO57_1020403</name>
</gene>
<organism evidence="1 2">
    <name type="scientific">Entomophthora muscae</name>
    <dbReference type="NCBI Taxonomy" id="34485"/>
    <lineage>
        <taxon>Eukaryota</taxon>
        <taxon>Fungi</taxon>
        <taxon>Fungi incertae sedis</taxon>
        <taxon>Zoopagomycota</taxon>
        <taxon>Entomophthoromycotina</taxon>
        <taxon>Entomophthoromycetes</taxon>
        <taxon>Entomophthorales</taxon>
        <taxon>Entomophthoraceae</taxon>
        <taxon>Entomophthora</taxon>
    </lineage>
</organism>
<sequence>MRSIALVVTSASLVAYTHARPLGYGRLMNVPLKNQNVVPLARRKTAGYERPLAIEEDEDRLSDAQVEKLLASSKDFPRKEKYDEDDSRYEKDEDDSKYEKEEKDEDNLKYEKEEEKDEDDSKYGKEEEIDDLKYEKDDDDSKYEKPEKDDKASLKDEKDDITEPTEADDVTEPTDQDDDIDTDDEEEETSDDDEENKFTNPIFSEKDDFNSANMYEKKNGMGSSGIVLSSGNTVIRDIFVPGTTSSSSSYSPGSNTEAKSQSTSISPTSVTKATSASKPAAAFSATYTF</sequence>
<evidence type="ECO:0000313" key="1">
    <source>
        <dbReference type="EMBL" id="KAJ9049850.1"/>
    </source>
</evidence>
<protein>
    <submittedName>
        <fullName evidence="1">Uncharacterized protein</fullName>
    </submittedName>
</protein>
<reference evidence="1" key="1">
    <citation type="submission" date="2022-04" db="EMBL/GenBank/DDBJ databases">
        <title>Genome of the entomopathogenic fungus Entomophthora muscae.</title>
        <authorList>
            <person name="Elya C."/>
            <person name="Lovett B.R."/>
            <person name="Lee E."/>
            <person name="Macias A.M."/>
            <person name="Hajek A.E."/>
            <person name="De Bivort B.L."/>
            <person name="Kasson M.T."/>
            <person name="De Fine Licht H.H."/>
            <person name="Stajich J.E."/>
        </authorList>
    </citation>
    <scope>NUCLEOTIDE SEQUENCE</scope>
    <source>
        <strain evidence="1">Berkeley</strain>
    </source>
</reference>
<accession>A0ACC2RIF7</accession>
<dbReference type="EMBL" id="QTSX02007195">
    <property type="protein sequence ID" value="KAJ9049850.1"/>
    <property type="molecule type" value="Genomic_DNA"/>
</dbReference>
<evidence type="ECO:0000313" key="2">
    <source>
        <dbReference type="Proteomes" id="UP001165960"/>
    </source>
</evidence>
<proteinExistence type="predicted"/>
<dbReference type="Proteomes" id="UP001165960">
    <property type="component" value="Unassembled WGS sequence"/>
</dbReference>
<keyword evidence="2" id="KW-1185">Reference proteome</keyword>
<comment type="caution">
    <text evidence="1">The sequence shown here is derived from an EMBL/GenBank/DDBJ whole genome shotgun (WGS) entry which is preliminary data.</text>
</comment>